<organism evidence="1 2">
    <name type="scientific">Rhizopus microsporus ATCC 52813</name>
    <dbReference type="NCBI Taxonomy" id="1340429"/>
    <lineage>
        <taxon>Eukaryota</taxon>
        <taxon>Fungi</taxon>
        <taxon>Fungi incertae sedis</taxon>
        <taxon>Mucoromycota</taxon>
        <taxon>Mucoromycotina</taxon>
        <taxon>Mucoromycetes</taxon>
        <taxon>Mucorales</taxon>
        <taxon>Mucorineae</taxon>
        <taxon>Rhizopodaceae</taxon>
        <taxon>Rhizopus</taxon>
    </lineage>
</organism>
<evidence type="ECO:0000313" key="1">
    <source>
        <dbReference type="EMBL" id="PHZ16930.1"/>
    </source>
</evidence>
<dbReference type="Proteomes" id="UP000242254">
    <property type="component" value="Unassembled WGS sequence"/>
</dbReference>
<sequence length="88" mass="9431">MAMLQSAVARQGGELERVQAKRMVGGAVIAKLDFSKASGFPKRALDQAGYNGVRPSDSSQSILLVRLFDHRKTNSFVVSATMDDSNGS</sequence>
<reference evidence="1 2" key="1">
    <citation type="journal article" date="2016" name="Proc. Natl. Acad. Sci. U.S.A.">
        <title>Lipid metabolic changes in an early divergent fungus govern the establishment of a mutualistic symbiosis with endobacteria.</title>
        <authorList>
            <person name="Lastovetsky O.A."/>
            <person name="Gaspar M.L."/>
            <person name="Mondo S.J."/>
            <person name="LaButti K.M."/>
            <person name="Sandor L."/>
            <person name="Grigoriev I.V."/>
            <person name="Henry S.A."/>
            <person name="Pawlowska T.E."/>
        </authorList>
    </citation>
    <scope>NUCLEOTIDE SEQUENCE [LARGE SCALE GENOMIC DNA]</scope>
    <source>
        <strain evidence="1 2">ATCC 52813</strain>
    </source>
</reference>
<protein>
    <submittedName>
        <fullName evidence="1">Uncharacterized protein</fullName>
    </submittedName>
</protein>
<dbReference type="GeneID" id="35441944"/>
<name>A0A2G4T7D3_RHIZD</name>
<accession>A0A2G4T7D3</accession>
<evidence type="ECO:0000313" key="2">
    <source>
        <dbReference type="Proteomes" id="UP000242254"/>
    </source>
</evidence>
<dbReference type="EMBL" id="KZ303842">
    <property type="protein sequence ID" value="PHZ16930.1"/>
    <property type="molecule type" value="Genomic_DNA"/>
</dbReference>
<dbReference type="RefSeq" id="XP_023470638.1">
    <property type="nucleotide sequence ID" value="XM_023610954.1"/>
</dbReference>
<gene>
    <name evidence="1" type="ORF">RHIMIDRAFT_252499</name>
</gene>
<dbReference type="AlphaFoldDB" id="A0A2G4T7D3"/>
<proteinExistence type="predicted"/>
<keyword evidence="2" id="KW-1185">Reference proteome</keyword>